<comment type="caution">
    <text evidence="3">The sequence shown here is derived from an EMBL/GenBank/DDBJ whole genome shotgun (WGS) entry which is preliminary data.</text>
</comment>
<proteinExistence type="predicted"/>
<name>A0ABW0MDR4_9BURK</name>
<dbReference type="Pfam" id="PF00419">
    <property type="entry name" value="Fimbrial"/>
    <property type="match status" value="1"/>
</dbReference>
<dbReference type="InterPro" id="IPR000259">
    <property type="entry name" value="Adhesion_dom_fimbrial"/>
</dbReference>
<dbReference type="InterPro" id="IPR050263">
    <property type="entry name" value="Bact_Fimbrial_Adh_Pro"/>
</dbReference>
<dbReference type="RefSeq" id="WP_378998575.1">
    <property type="nucleotide sequence ID" value="NZ_JBHSMT010000026.1"/>
</dbReference>
<protein>
    <submittedName>
        <fullName evidence="3">Fimbrial protein</fullName>
    </submittedName>
</protein>
<dbReference type="InterPro" id="IPR036937">
    <property type="entry name" value="Adhesion_dom_fimbrial_sf"/>
</dbReference>
<evidence type="ECO:0000313" key="4">
    <source>
        <dbReference type="Proteomes" id="UP001596045"/>
    </source>
</evidence>
<evidence type="ECO:0000256" key="1">
    <source>
        <dbReference type="ARBA" id="ARBA00022729"/>
    </source>
</evidence>
<gene>
    <name evidence="3" type="ORF">ACFPM8_15510</name>
</gene>
<feature type="domain" description="Fimbrial-type adhesion" evidence="2">
    <location>
        <begin position="35"/>
        <end position="188"/>
    </location>
</feature>
<keyword evidence="1" id="KW-0732">Signal</keyword>
<evidence type="ECO:0000259" key="2">
    <source>
        <dbReference type="Pfam" id="PF00419"/>
    </source>
</evidence>
<evidence type="ECO:0000313" key="3">
    <source>
        <dbReference type="EMBL" id="MFC5475367.1"/>
    </source>
</evidence>
<sequence>MKSAEQNTWKKISQTALTVLLATTAIGSEAASVTISITGSITPTTCTVSTSTISFALGAVSVAKFSGIGTGSDWVNRDLTLNCPSITGLNMDLTFTGNSTAGSLRQYFALPSNQGSGLTVASGVAVELSTTNASNGRITATTTLSWRPTSSNSSNNYSYPLYARYVQTGAAVGAGSANASYTMNITYK</sequence>
<reference evidence="4" key="1">
    <citation type="journal article" date="2019" name="Int. J. Syst. Evol. Microbiol.">
        <title>The Global Catalogue of Microorganisms (GCM) 10K type strain sequencing project: providing services to taxonomists for standard genome sequencing and annotation.</title>
        <authorList>
            <consortium name="The Broad Institute Genomics Platform"/>
            <consortium name="The Broad Institute Genome Sequencing Center for Infectious Disease"/>
            <person name="Wu L."/>
            <person name="Ma J."/>
        </authorList>
    </citation>
    <scope>NUCLEOTIDE SEQUENCE [LARGE SCALE GENOMIC DNA]</scope>
    <source>
        <strain evidence="4">JCM 17066</strain>
    </source>
</reference>
<keyword evidence="4" id="KW-1185">Reference proteome</keyword>
<dbReference type="InterPro" id="IPR008966">
    <property type="entry name" value="Adhesion_dom_sf"/>
</dbReference>
<dbReference type="PANTHER" id="PTHR33420">
    <property type="entry name" value="FIMBRIAL SUBUNIT ELFA-RELATED"/>
    <property type="match status" value="1"/>
</dbReference>
<dbReference type="Proteomes" id="UP001596045">
    <property type="component" value="Unassembled WGS sequence"/>
</dbReference>
<dbReference type="SUPFAM" id="SSF49401">
    <property type="entry name" value="Bacterial adhesins"/>
    <property type="match status" value="1"/>
</dbReference>
<accession>A0ABW0MDR4</accession>
<dbReference type="Gene3D" id="2.60.40.1090">
    <property type="entry name" value="Fimbrial-type adhesion domain"/>
    <property type="match status" value="1"/>
</dbReference>
<dbReference type="PANTHER" id="PTHR33420:SF3">
    <property type="entry name" value="FIMBRIAL SUBUNIT ELFA"/>
    <property type="match status" value="1"/>
</dbReference>
<organism evidence="3 4">
    <name type="scientific">Paraherbaspirillum soli</name>
    <dbReference type="NCBI Taxonomy" id="631222"/>
    <lineage>
        <taxon>Bacteria</taxon>
        <taxon>Pseudomonadati</taxon>
        <taxon>Pseudomonadota</taxon>
        <taxon>Betaproteobacteria</taxon>
        <taxon>Burkholderiales</taxon>
        <taxon>Oxalobacteraceae</taxon>
        <taxon>Paraherbaspirillum</taxon>
    </lineage>
</organism>
<dbReference type="EMBL" id="JBHSMT010000026">
    <property type="protein sequence ID" value="MFC5475367.1"/>
    <property type="molecule type" value="Genomic_DNA"/>
</dbReference>